<dbReference type="EMBL" id="JAFJYH010000226">
    <property type="protein sequence ID" value="KAG4415325.1"/>
    <property type="molecule type" value="Genomic_DNA"/>
</dbReference>
<accession>A0A8H7TA66</accession>
<sequence>MGLFSNTKPPLTEKNLPDQSGKVFIVTGSTGGLGKDLVQMLYAQNAKIYMAARSEAKASQVIADIKAKCTASKGALIYLHLDLNDLTTIKASAESFLAQEKSLHVLWNNAGVMRPPQGSTTKQGYELQIGTNNVAPFLFTKLLTPLLKETAKVSPPGSVRVVWVSSSAAKNFSPDGGLDVSNLDYHIDKGVWPKYGISKAGNIYHGKEYARRHGQDGILSLSVDPGFLKTDLYQNLPRWQAPFMNLLLHDPIYGAYTELFAGLSTDIKMSNNGDFIEPWGKVTPARKDIELGSKAKEEGGTGIAKDFWDWTEKQVATYL</sequence>
<keyword evidence="5" id="KW-1185">Reference proteome</keyword>
<organism evidence="4 5">
    <name type="scientific">Cadophora malorum</name>
    <dbReference type="NCBI Taxonomy" id="108018"/>
    <lineage>
        <taxon>Eukaryota</taxon>
        <taxon>Fungi</taxon>
        <taxon>Dikarya</taxon>
        <taxon>Ascomycota</taxon>
        <taxon>Pezizomycotina</taxon>
        <taxon>Leotiomycetes</taxon>
        <taxon>Helotiales</taxon>
        <taxon>Ploettnerulaceae</taxon>
        <taxon>Cadophora</taxon>
    </lineage>
</organism>
<gene>
    <name evidence="4" type="ORF">IFR04_011529</name>
</gene>
<dbReference type="Gene3D" id="3.40.50.720">
    <property type="entry name" value="NAD(P)-binding Rossmann-like Domain"/>
    <property type="match status" value="1"/>
</dbReference>
<dbReference type="AlphaFoldDB" id="A0A8H7TA66"/>
<reference evidence="4" key="1">
    <citation type="submission" date="2021-02" db="EMBL/GenBank/DDBJ databases">
        <title>Genome sequence Cadophora malorum strain M34.</title>
        <authorList>
            <person name="Stefanovic E."/>
            <person name="Vu D."/>
            <person name="Scully C."/>
            <person name="Dijksterhuis J."/>
            <person name="Roader J."/>
            <person name="Houbraken J."/>
        </authorList>
    </citation>
    <scope>NUCLEOTIDE SEQUENCE</scope>
    <source>
        <strain evidence="4">M34</strain>
    </source>
</reference>
<dbReference type="GO" id="GO:0016491">
    <property type="term" value="F:oxidoreductase activity"/>
    <property type="evidence" value="ECO:0007669"/>
    <property type="project" value="UniProtKB-KW"/>
</dbReference>
<dbReference type="SUPFAM" id="SSF51735">
    <property type="entry name" value="NAD(P)-binding Rossmann-fold domains"/>
    <property type="match status" value="1"/>
</dbReference>
<dbReference type="InterPro" id="IPR002347">
    <property type="entry name" value="SDR_fam"/>
</dbReference>
<dbReference type="OrthoDB" id="191139at2759"/>
<proteinExistence type="inferred from homology"/>
<dbReference type="Proteomes" id="UP000664132">
    <property type="component" value="Unassembled WGS sequence"/>
</dbReference>
<protein>
    <recommendedName>
        <fullName evidence="6">Short-chain dehydrogenase</fullName>
    </recommendedName>
</protein>
<evidence type="ECO:0008006" key="6">
    <source>
        <dbReference type="Google" id="ProtNLM"/>
    </source>
</evidence>
<evidence type="ECO:0000313" key="5">
    <source>
        <dbReference type="Proteomes" id="UP000664132"/>
    </source>
</evidence>
<keyword evidence="2" id="KW-0521">NADP</keyword>
<keyword evidence="3" id="KW-0560">Oxidoreductase</keyword>
<comment type="caution">
    <text evidence="4">The sequence shown here is derived from an EMBL/GenBank/DDBJ whole genome shotgun (WGS) entry which is preliminary data.</text>
</comment>
<dbReference type="PANTHER" id="PTHR24320:SF236">
    <property type="entry name" value="SHORT-CHAIN DEHYDROGENASE-RELATED"/>
    <property type="match status" value="1"/>
</dbReference>
<name>A0A8H7TA66_9HELO</name>
<evidence type="ECO:0000313" key="4">
    <source>
        <dbReference type="EMBL" id="KAG4415325.1"/>
    </source>
</evidence>
<dbReference type="PANTHER" id="PTHR24320">
    <property type="entry name" value="RETINOL DEHYDROGENASE"/>
    <property type="match status" value="1"/>
</dbReference>
<evidence type="ECO:0000256" key="2">
    <source>
        <dbReference type="ARBA" id="ARBA00022857"/>
    </source>
</evidence>
<dbReference type="Pfam" id="PF00106">
    <property type="entry name" value="adh_short"/>
    <property type="match status" value="1"/>
</dbReference>
<evidence type="ECO:0000256" key="1">
    <source>
        <dbReference type="ARBA" id="ARBA00006484"/>
    </source>
</evidence>
<evidence type="ECO:0000256" key="3">
    <source>
        <dbReference type="ARBA" id="ARBA00023002"/>
    </source>
</evidence>
<dbReference type="InterPro" id="IPR036291">
    <property type="entry name" value="NAD(P)-bd_dom_sf"/>
</dbReference>
<comment type="similarity">
    <text evidence="1">Belongs to the short-chain dehydrogenases/reductases (SDR) family.</text>
</comment>
<dbReference type="PRINTS" id="PR00081">
    <property type="entry name" value="GDHRDH"/>
</dbReference>